<keyword evidence="9" id="KW-0449">Lipoprotein</keyword>
<feature type="signal peptide" evidence="10">
    <location>
        <begin position="1"/>
        <end position="23"/>
    </location>
</feature>
<evidence type="ECO:0000256" key="8">
    <source>
        <dbReference type="ARBA" id="ARBA00023237"/>
    </source>
</evidence>
<dbReference type="GO" id="GO:0009279">
    <property type="term" value="C:cell outer membrane"/>
    <property type="evidence" value="ECO:0007669"/>
    <property type="project" value="UniProtKB-SubCell"/>
</dbReference>
<evidence type="ECO:0000256" key="1">
    <source>
        <dbReference type="ARBA" id="ARBA00002591"/>
    </source>
</evidence>
<keyword evidence="8 9" id="KW-0998">Cell outer membrane</keyword>
<keyword evidence="6 9" id="KW-0472">Membrane</keyword>
<dbReference type="PROSITE" id="PS51257">
    <property type="entry name" value="PROKAR_LIPOPROTEIN"/>
    <property type="match status" value="1"/>
</dbReference>
<keyword evidence="12" id="KW-1185">Reference proteome</keyword>
<evidence type="ECO:0000256" key="7">
    <source>
        <dbReference type="ARBA" id="ARBA00023143"/>
    </source>
</evidence>
<dbReference type="InterPro" id="IPR000527">
    <property type="entry name" value="Flag_Lring"/>
</dbReference>
<protein>
    <recommendedName>
        <fullName evidence="9">Flagellar L-ring protein</fullName>
    </recommendedName>
    <alternativeName>
        <fullName evidence="9">Basal body L-ring protein</fullName>
    </alternativeName>
</protein>
<dbReference type="GO" id="GO:0071973">
    <property type="term" value="P:bacterial-type flagellum-dependent cell motility"/>
    <property type="evidence" value="ECO:0007669"/>
    <property type="project" value="InterPro"/>
</dbReference>
<evidence type="ECO:0000256" key="6">
    <source>
        <dbReference type="ARBA" id="ARBA00023136"/>
    </source>
</evidence>
<dbReference type="AlphaFoldDB" id="A0AAW9Q9P1"/>
<evidence type="ECO:0000256" key="9">
    <source>
        <dbReference type="HAMAP-Rule" id="MF_00415"/>
    </source>
</evidence>
<proteinExistence type="inferred from homology"/>
<keyword evidence="7 9" id="KW-0975">Bacterial flagellum</keyword>
<sequence length="231" mass="23635">MATSRTLLAALLPAAAACLGGCAAINDYRVPPVDINAPPPVLPAAMPQPMATNGAIFQSAGYRPLFEDHRARLPGDVLTVQIVEKVSASQSSNSTVDKSGSVEAGLTAVPLISSASLLAKASAAGTGANNFSGKGSTESSNDFSGTITAIVTGVLPNGHLLITGEKQIGVNANVDVLRFSGQVDPRAIRAGNAVQSTQVANVRVEHRGKGQQADAQVMGWLGRIFLSVLPI</sequence>
<keyword evidence="11" id="KW-0282">Flagellum</keyword>
<evidence type="ECO:0000256" key="5">
    <source>
        <dbReference type="ARBA" id="ARBA00022729"/>
    </source>
</evidence>
<organism evidence="11 12">
    <name type="scientific">Aquincola agrisoli</name>
    <dbReference type="NCBI Taxonomy" id="3119538"/>
    <lineage>
        <taxon>Bacteria</taxon>
        <taxon>Pseudomonadati</taxon>
        <taxon>Pseudomonadota</taxon>
        <taxon>Betaproteobacteria</taxon>
        <taxon>Burkholderiales</taxon>
        <taxon>Sphaerotilaceae</taxon>
        <taxon>Aquincola</taxon>
    </lineage>
</organism>
<keyword evidence="11" id="KW-0969">Cilium</keyword>
<dbReference type="Pfam" id="PF02107">
    <property type="entry name" value="FlgH"/>
    <property type="match status" value="1"/>
</dbReference>
<evidence type="ECO:0000256" key="10">
    <source>
        <dbReference type="SAM" id="SignalP"/>
    </source>
</evidence>
<dbReference type="PANTHER" id="PTHR34933:SF3">
    <property type="entry name" value="FLAGELLAR L-RING PROTEIN"/>
    <property type="match status" value="1"/>
</dbReference>
<dbReference type="Proteomes" id="UP001336250">
    <property type="component" value="Unassembled WGS sequence"/>
</dbReference>
<evidence type="ECO:0000313" key="12">
    <source>
        <dbReference type="Proteomes" id="UP001336250"/>
    </source>
</evidence>
<comment type="subcellular location">
    <subcellularLocation>
        <location evidence="9">Cell outer membrane</location>
        <topology evidence="9">Lipid-anchor</topology>
    </subcellularLocation>
    <subcellularLocation>
        <location evidence="9">Bacterial flagellum basal body</location>
    </subcellularLocation>
    <subcellularLocation>
        <location evidence="2">Membrane</location>
    </subcellularLocation>
</comment>
<comment type="function">
    <text evidence="1 9">Assembles around the rod to form the L-ring and probably protects the motor/basal body from shearing forces during rotation.</text>
</comment>
<comment type="caution">
    <text evidence="11">The sequence shown here is derived from an EMBL/GenBank/DDBJ whole genome shotgun (WGS) entry which is preliminary data.</text>
</comment>
<dbReference type="PANTHER" id="PTHR34933">
    <property type="entry name" value="FLAGELLAR L-RING PROTEIN"/>
    <property type="match status" value="1"/>
</dbReference>
<dbReference type="GO" id="GO:0009427">
    <property type="term" value="C:bacterial-type flagellum basal body, distal rod, L ring"/>
    <property type="evidence" value="ECO:0007669"/>
    <property type="project" value="InterPro"/>
</dbReference>
<reference evidence="11 12" key="1">
    <citation type="submission" date="2024-02" db="EMBL/GenBank/DDBJ databases">
        <title>Genome sequence of Aquincola sp. MAHUQ-54.</title>
        <authorList>
            <person name="Huq M.A."/>
        </authorList>
    </citation>
    <scope>NUCLEOTIDE SEQUENCE [LARGE SCALE GENOMIC DNA]</scope>
    <source>
        <strain evidence="11 12">MAHUQ-54</strain>
    </source>
</reference>
<comment type="similarity">
    <text evidence="3 9">Belongs to the FlgH family.</text>
</comment>
<comment type="subunit">
    <text evidence="4 9">The basal body constitutes a major portion of the flagellar organelle and consists of four rings (L,P,S, and M) mounted on a central rod.</text>
</comment>
<evidence type="ECO:0000256" key="3">
    <source>
        <dbReference type="ARBA" id="ARBA00006929"/>
    </source>
</evidence>
<dbReference type="PRINTS" id="PR01008">
    <property type="entry name" value="FLGLRINGFLGH"/>
</dbReference>
<keyword evidence="5 9" id="KW-0732">Signal</keyword>
<accession>A0AAW9Q9P1</accession>
<evidence type="ECO:0000256" key="2">
    <source>
        <dbReference type="ARBA" id="ARBA00004370"/>
    </source>
</evidence>
<dbReference type="GO" id="GO:0003774">
    <property type="term" value="F:cytoskeletal motor activity"/>
    <property type="evidence" value="ECO:0007669"/>
    <property type="project" value="InterPro"/>
</dbReference>
<keyword evidence="11" id="KW-0966">Cell projection</keyword>
<name>A0AAW9Q9P1_9BURK</name>
<gene>
    <name evidence="9" type="primary">flgH</name>
    <name evidence="11" type="ORF">V4F39_04055</name>
</gene>
<dbReference type="EMBL" id="JAZIBG010000012">
    <property type="protein sequence ID" value="MEF7613073.1"/>
    <property type="molecule type" value="Genomic_DNA"/>
</dbReference>
<evidence type="ECO:0000313" key="11">
    <source>
        <dbReference type="EMBL" id="MEF7613073.1"/>
    </source>
</evidence>
<feature type="chain" id="PRO_5043555629" description="Flagellar L-ring protein" evidence="10">
    <location>
        <begin position="24"/>
        <end position="231"/>
    </location>
</feature>
<dbReference type="HAMAP" id="MF_00415">
    <property type="entry name" value="FlgH"/>
    <property type="match status" value="1"/>
</dbReference>
<dbReference type="RefSeq" id="WP_332288003.1">
    <property type="nucleotide sequence ID" value="NZ_JAZIBG010000012.1"/>
</dbReference>
<evidence type="ECO:0000256" key="4">
    <source>
        <dbReference type="ARBA" id="ARBA00011439"/>
    </source>
</evidence>